<feature type="transmembrane region" description="Helical" evidence="11">
    <location>
        <begin position="1101"/>
        <end position="1118"/>
    </location>
</feature>
<dbReference type="CDD" id="cd03232">
    <property type="entry name" value="ABCG_PDR_domain2"/>
    <property type="match status" value="1"/>
</dbReference>
<feature type="transmembrane region" description="Helical" evidence="11">
    <location>
        <begin position="684"/>
        <end position="708"/>
    </location>
</feature>
<organism evidence="13 14">
    <name type="scientific">Dictyostelium purpureum</name>
    <name type="common">Slime mold</name>
    <dbReference type="NCBI Taxonomy" id="5786"/>
    <lineage>
        <taxon>Eukaryota</taxon>
        <taxon>Amoebozoa</taxon>
        <taxon>Evosea</taxon>
        <taxon>Eumycetozoa</taxon>
        <taxon>Dictyostelia</taxon>
        <taxon>Dictyosteliales</taxon>
        <taxon>Dictyosteliaceae</taxon>
        <taxon>Dictyostelium</taxon>
    </lineage>
</organism>
<evidence type="ECO:0000256" key="3">
    <source>
        <dbReference type="ARBA" id="ARBA00022448"/>
    </source>
</evidence>
<evidence type="ECO:0000313" key="14">
    <source>
        <dbReference type="Proteomes" id="UP000001064"/>
    </source>
</evidence>
<feature type="domain" description="ABC transporter" evidence="12">
    <location>
        <begin position="756"/>
        <end position="1001"/>
    </location>
</feature>
<dbReference type="Pfam" id="PF19055">
    <property type="entry name" value="ABC2_membrane_7"/>
    <property type="match status" value="2"/>
</dbReference>
<feature type="compositionally biased region" description="Low complexity" evidence="10">
    <location>
        <begin position="14"/>
        <end position="26"/>
    </location>
</feature>
<dbReference type="InterPro" id="IPR017871">
    <property type="entry name" value="ABC_transporter-like_CS"/>
</dbReference>
<keyword evidence="8 11" id="KW-1133">Transmembrane helix</keyword>
<dbReference type="InterPro" id="IPR003439">
    <property type="entry name" value="ABC_transporter-like_ATP-bd"/>
</dbReference>
<keyword evidence="5" id="KW-0677">Repeat</keyword>
<evidence type="ECO:0000259" key="12">
    <source>
        <dbReference type="PROSITE" id="PS50893"/>
    </source>
</evidence>
<evidence type="ECO:0000256" key="7">
    <source>
        <dbReference type="ARBA" id="ARBA00022840"/>
    </source>
</evidence>
<dbReference type="GeneID" id="10507400"/>
<dbReference type="PROSITE" id="PS50893">
    <property type="entry name" value="ABC_TRANSPORTER_2"/>
    <property type="match status" value="2"/>
</dbReference>
<sequence>MINSSKNSDHEIDINNNSDSNNGHNNNENKEGSKSDNNFNIDINKSNNRIYKLRNQEIKVNNSLDSFTCPVPISDSVDLEKNKRNSGDSNNGVSNIKTSLFVTARNLSSTVGKGEKEKKILTDLNFFLKPGSMVLLLGSPGCGKTSLMNTLALLKNNEDISGNLLFNGRPGNEKTHHRHVSYVIQEDQHMAALTVKDTLKFSADCQLGDKTQQERNERVQNVLEFLELSHVKDTVVGDEFLRGVSGGQKKRVTIGVELVKDSNLLLMDEPTNGLDSSIAFDLMTKIKQKVESEKLSCLVSLLQPGVEITRLFDYLMIMNQGQMSYFGPMNQAIGYFESLGFKFPHRHNPAEFFQEIVDEPELYWSGEDHPPYKGAEDFASAYRKSDIYKYTLDYIDNNIPNPSSYVDYSTESAYSITFTRQLLLNIQRGVKLNFGNLVSLRLRILKNVIMGFILGTLYWKLETNQTDGNNRSSLLFFALLSFVFGGFSSISIFFINRPIFYQQRAWKYYNTFSYFVSMVINDLPLSIIEVLVFSNFLYWMTGLNKTWDRFIYFLLMCFVNDVLSQSMLRMVSSFSPNKNIAAALGPALISPFLLMCGFMKKKNDIPGWWIWLYWISPIHYGFEGLLINEHHGLDYHCSENEFYPPSYLPNFNLTYPLGFEGNQVCPIRKGDQILENLGFESEFYFRWVDLAICSGFVILFWIITFFCMKYIQFYEYRKDTSVKVKDQRVAREMRVNIKSSQARLKKTNNVPNGCYMQWKDLVYEVDGKKDGKKQRLRLLNEINGYVKPGMLLALMGPSGAGKSTLLDVLANRKTGGHTKGEILINGQKRDKYFTRISAYVEQMDILSPTQTVREAIMFSAQTRLSKTIPLKDKEDFVENILETLNLAKIQNSLIGEGESGLSLAQRKRVNMGVELASDPQLLFLDEPTSGLDSSSALKVMNFIKKIASSGRAVICTIHQPSTTIFKKFDHLLLLKRGGETVYFGPTGENSSIVLDYFSSHGLECDPFKNPADFVLEVTDDSIQVENEKGELVHFNPVQSFKDSEANKELVNKVQTSIMPEETVVPTFHGKYSSSAWTQFKELNQRAWRSSIRRVEIIRSRIGRSIVLSIIIGTLFLRMDNEQENVYNRVSLLFFSLMFGGMAGMSVIPVVVTERAVFYREQASGMYRVWLYYINLIISDLPWVILTSYAYVIPVYFLTGLTLDDNGWPFFYHSFVSVFVYLNFSLAAIFLASVLPSEEIAFVFNGVLLSLTSLFAGFMVPPKSLPRYWKWVYDIDFITYPLKAYLTTEFKDMEFVCTDGKGAVPIPIPSQNTTKLFCPVTRGTQVLDSVDYKVKDQYYDILITSAFTIFFIVLGFLSFKFVRYQNR</sequence>
<dbReference type="GO" id="GO:0030154">
    <property type="term" value="P:cell differentiation"/>
    <property type="evidence" value="ECO:0007669"/>
    <property type="project" value="EnsemblProtists"/>
</dbReference>
<dbReference type="GO" id="GO:0016020">
    <property type="term" value="C:membrane"/>
    <property type="evidence" value="ECO:0007669"/>
    <property type="project" value="UniProtKB-SubCell"/>
</dbReference>
<evidence type="ECO:0000256" key="5">
    <source>
        <dbReference type="ARBA" id="ARBA00022737"/>
    </source>
</evidence>
<dbReference type="InParanoid" id="F0ZUX3"/>
<dbReference type="STRING" id="5786.F0ZUX3"/>
<evidence type="ECO:0000256" key="2">
    <source>
        <dbReference type="ARBA" id="ARBA00006012"/>
    </source>
</evidence>
<evidence type="ECO:0000256" key="9">
    <source>
        <dbReference type="ARBA" id="ARBA00023136"/>
    </source>
</evidence>
<feature type="transmembrane region" description="Helical" evidence="11">
    <location>
        <begin position="1172"/>
        <end position="1197"/>
    </location>
</feature>
<gene>
    <name evidence="13" type="primary">ABCG18</name>
    <name evidence="13" type="ORF">DICPUDRAFT_155800</name>
</gene>
<dbReference type="GO" id="GO:0016887">
    <property type="term" value="F:ATP hydrolysis activity"/>
    <property type="evidence" value="ECO:0007669"/>
    <property type="project" value="InterPro"/>
</dbReference>
<feature type="transmembrane region" description="Helical" evidence="11">
    <location>
        <begin position="1209"/>
        <end position="1234"/>
    </location>
</feature>
<feature type="region of interest" description="Disordered" evidence="10">
    <location>
        <begin position="1"/>
        <end position="41"/>
    </location>
</feature>
<feature type="transmembrane region" description="Helical" evidence="11">
    <location>
        <begin position="515"/>
        <end position="538"/>
    </location>
</feature>
<comment type="subcellular location">
    <subcellularLocation>
        <location evidence="1">Membrane</location>
        <topology evidence="1">Multi-pass membrane protein</topology>
    </subcellularLocation>
</comment>
<protein>
    <recommendedName>
        <fullName evidence="12">ABC transporter domain-containing protein</fullName>
    </recommendedName>
</protein>
<dbReference type="InterPro" id="IPR003593">
    <property type="entry name" value="AAA+_ATPase"/>
</dbReference>
<dbReference type="VEuPathDB" id="AmoebaDB:DICPUDRAFT_155800"/>
<dbReference type="PROSITE" id="PS00211">
    <property type="entry name" value="ABC_TRANSPORTER_1"/>
    <property type="match status" value="1"/>
</dbReference>
<dbReference type="InterPro" id="IPR034001">
    <property type="entry name" value="ABCG_PDR_1"/>
</dbReference>
<dbReference type="Pfam" id="PF00005">
    <property type="entry name" value="ABC_tran"/>
    <property type="match status" value="2"/>
</dbReference>
<keyword evidence="9 11" id="KW-0472">Membrane</keyword>
<dbReference type="Proteomes" id="UP000001064">
    <property type="component" value="Unassembled WGS sequence"/>
</dbReference>
<keyword evidence="7" id="KW-0067">ATP-binding</keyword>
<dbReference type="OrthoDB" id="66620at2759"/>
<evidence type="ECO:0000256" key="11">
    <source>
        <dbReference type="SAM" id="Phobius"/>
    </source>
</evidence>
<feature type="transmembrane region" description="Helical" evidence="11">
    <location>
        <begin position="1130"/>
        <end position="1151"/>
    </location>
</feature>
<feature type="transmembrane region" description="Helical" evidence="11">
    <location>
        <begin position="444"/>
        <end position="461"/>
    </location>
</feature>
<feature type="transmembrane region" description="Helical" evidence="11">
    <location>
        <begin position="580"/>
        <end position="598"/>
    </location>
</feature>
<keyword evidence="4 11" id="KW-0812">Transmembrane</keyword>
<evidence type="ECO:0000313" key="13">
    <source>
        <dbReference type="EMBL" id="EGC32253.1"/>
    </source>
</evidence>
<comment type="similarity">
    <text evidence="2">Belongs to the ABC transporter superfamily. ABCG family. PDR (TC 3.A.1.205) subfamily.</text>
</comment>
<dbReference type="InterPro" id="IPR027417">
    <property type="entry name" value="P-loop_NTPase"/>
</dbReference>
<dbReference type="Pfam" id="PF01061">
    <property type="entry name" value="ABC2_membrane"/>
    <property type="match status" value="2"/>
</dbReference>
<feature type="transmembrane region" description="Helical" evidence="11">
    <location>
        <begin position="1340"/>
        <end position="1361"/>
    </location>
</feature>
<name>F0ZUX3_DICPU</name>
<dbReference type="GO" id="GO:0031152">
    <property type="term" value="P:aggregation involved in sorocarp development"/>
    <property type="evidence" value="ECO:0000318"/>
    <property type="project" value="GO_Central"/>
</dbReference>
<feature type="transmembrane region" description="Helical" evidence="11">
    <location>
        <begin position="550"/>
        <end position="568"/>
    </location>
</feature>
<dbReference type="Gene3D" id="3.40.50.300">
    <property type="entry name" value="P-loop containing nucleotide triphosphate hydrolases"/>
    <property type="match status" value="2"/>
</dbReference>
<feature type="transmembrane region" description="Helical" evidence="11">
    <location>
        <begin position="605"/>
        <end position="622"/>
    </location>
</feature>
<dbReference type="PANTHER" id="PTHR19241">
    <property type="entry name" value="ATP-BINDING CASSETTE TRANSPORTER"/>
    <property type="match status" value="1"/>
</dbReference>
<dbReference type="eggNOG" id="KOG0065">
    <property type="taxonomic scope" value="Eukaryota"/>
</dbReference>
<dbReference type="KEGG" id="dpp:DICPUDRAFT_155800"/>
<dbReference type="GO" id="GO:0005524">
    <property type="term" value="F:ATP binding"/>
    <property type="evidence" value="ECO:0007669"/>
    <property type="project" value="UniProtKB-KW"/>
</dbReference>
<feature type="transmembrane region" description="Helical" evidence="11">
    <location>
        <begin position="1241"/>
        <end position="1259"/>
    </location>
</feature>
<dbReference type="FunFam" id="3.40.50.300:FF:000054">
    <property type="entry name" value="ABC multidrug transporter atrF"/>
    <property type="match status" value="1"/>
</dbReference>
<dbReference type="FunFam" id="3.40.50.300:FF:002639">
    <property type="entry name" value="ABC transporter G family protein"/>
    <property type="match status" value="1"/>
</dbReference>
<reference evidence="14" key="1">
    <citation type="journal article" date="2011" name="Genome Biol.">
        <title>Comparative genomics of the social amoebae Dictyostelium discoideum and Dictyostelium purpureum.</title>
        <authorList>
            <consortium name="US DOE Joint Genome Institute (JGI-PGF)"/>
            <person name="Sucgang R."/>
            <person name="Kuo A."/>
            <person name="Tian X."/>
            <person name="Salerno W."/>
            <person name="Parikh A."/>
            <person name="Feasley C.L."/>
            <person name="Dalin E."/>
            <person name="Tu H."/>
            <person name="Huang E."/>
            <person name="Barry K."/>
            <person name="Lindquist E."/>
            <person name="Shapiro H."/>
            <person name="Bruce D."/>
            <person name="Schmutz J."/>
            <person name="Salamov A."/>
            <person name="Fey P."/>
            <person name="Gaudet P."/>
            <person name="Anjard C."/>
            <person name="Babu M.M."/>
            <person name="Basu S."/>
            <person name="Bushmanova Y."/>
            <person name="van der Wel H."/>
            <person name="Katoh-Kurasawa M."/>
            <person name="Dinh C."/>
            <person name="Coutinho P.M."/>
            <person name="Saito T."/>
            <person name="Elias M."/>
            <person name="Schaap P."/>
            <person name="Kay R.R."/>
            <person name="Henrissat B."/>
            <person name="Eichinger L."/>
            <person name="Rivero F."/>
            <person name="Putnam N.H."/>
            <person name="West C.M."/>
            <person name="Loomis W.F."/>
            <person name="Chisholm R.L."/>
            <person name="Shaulsky G."/>
            <person name="Strassmann J.E."/>
            <person name="Queller D.C."/>
            <person name="Kuspa A."/>
            <person name="Grigoriev I.V."/>
        </authorList>
    </citation>
    <scope>NUCLEOTIDE SEQUENCE [LARGE SCALE GENOMIC DNA]</scope>
    <source>
        <strain evidence="14">QSDP1</strain>
    </source>
</reference>
<dbReference type="InterPro" id="IPR013525">
    <property type="entry name" value="ABC2_TM"/>
</dbReference>
<dbReference type="SUPFAM" id="SSF52540">
    <property type="entry name" value="P-loop containing nucleoside triphosphate hydrolases"/>
    <property type="match status" value="2"/>
</dbReference>
<dbReference type="GO" id="GO:0031288">
    <property type="term" value="P:sorocarp morphogenesis"/>
    <property type="evidence" value="ECO:0000318"/>
    <property type="project" value="GO_Central"/>
</dbReference>
<dbReference type="SMART" id="SM00382">
    <property type="entry name" value="AAA"/>
    <property type="match status" value="2"/>
</dbReference>
<evidence type="ECO:0000256" key="1">
    <source>
        <dbReference type="ARBA" id="ARBA00004141"/>
    </source>
</evidence>
<dbReference type="GO" id="GO:0140359">
    <property type="term" value="F:ABC-type transporter activity"/>
    <property type="evidence" value="ECO:0007669"/>
    <property type="project" value="InterPro"/>
</dbReference>
<dbReference type="GO" id="GO:0006897">
    <property type="term" value="P:endocytosis"/>
    <property type="evidence" value="ECO:0007669"/>
    <property type="project" value="EnsemblProtists"/>
</dbReference>
<dbReference type="FunCoup" id="F0ZUX3">
    <property type="interactions" value="4"/>
</dbReference>
<proteinExistence type="inferred from homology"/>
<dbReference type="GO" id="GO:0048388">
    <property type="term" value="P:endosomal lumen acidification"/>
    <property type="evidence" value="ECO:0007669"/>
    <property type="project" value="EnsemblProtists"/>
</dbReference>
<accession>F0ZUX3</accession>
<dbReference type="InterPro" id="IPR043926">
    <property type="entry name" value="ABCG_dom"/>
</dbReference>
<keyword evidence="6" id="KW-0547">Nucleotide-binding</keyword>
<dbReference type="OMA" id="MPRFVTQ"/>
<evidence type="ECO:0000256" key="8">
    <source>
        <dbReference type="ARBA" id="ARBA00022989"/>
    </source>
</evidence>
<dbReference type="InterPro" id="IPR034003">
    <property type="entry name" value="ABCG_PDR_2"/>
</dbReference>
<keyword evidence="3" id="KW-0813">Transport</keyword>
<evidence type="ECO:0000256" key="4">
    <source>
        <dbReference type="ARBA" id="ARBA00022692"/>
    </source>
</evidence>
<evidence type="ECO:0000256" key="6">
    <source>
        <dbReference type="ARBA" id="ARBA00022741"/>
    </source>
</evidence>
<dbReference type="RefSeq" id="XP_003291220.1">
    <property type="nucleotide sequence ID" value="XM_003291172.1"/>
</dbReference>
<feature type="transmembrane region" description="Helical" evidence="11">
    <location>
        <begin position="473"/>
        <end position="495"/>
    </location>
</feature>
<feature type="domain" description="ABC transporter" evidence="12">
    <location>
        <begin position="102"/>
        <end position="345"/>
    </location>
</feature>
<evidence type="ECO:0000256" key="10">
    <source>
        <dbReference type="SAM" id="MobiDB-lite"/>
    </source>
</evidence>
<dbReference type="CDD" id="cd03233">
    <property type="entry name" value="ABCG_PDR_domain1"/>
    <property type="match status" value="1"/>
</dbReference>
<dbReference type="EMBL" id="GL871203">
    <property type="protein sequence ID" value="EGC32253.1"/>
    <property type="molecule type" value="Genomic_DNA"/>
</dbReference>
<keyword evidence="14" id="KW-1185">Reference proteome</keyword>